<evidence type="ECO:0000313" key="2">
    <source>
        <dbReference type="Proteomes" id="UP000518266"/>
    </source>
</evidence>
<proteinExistence type="predicted"/>
<dbReference type="Proteomes" id="UP000518266">
    <property type="component" value="Unassembled WGS sequence"/>
</dbReference>
<dbReference type="EMBL" id="JAAKFY010000004">
    <property type="protein sequence ID" value="KAF3858871.1"/>
    <property type="molecule type" value="Genomic_DNA"/>
</dbReference>
<comment type="caution">
    <text evidence="1">The sequence shown here is derived from an EMBL/GenBank/DDBJ whole genome shotgun (WGS) entry which is preliminary data.</text>
</comment>
<name>A0A7J5ZCJ9_DISMA</name>
<dbReference type="AlphaFoldDB" id="A0A7J5ZCJ9"/>
<gene>
    <name evidence="1" type="ORF">F7725_012072</name>
</gene>
<organism evidence="1 2">
    <name type="scientific">Dissostichus mawsoni</name>
    <name type="common">Antarctic cod</name>
    <dbReference type="NCBI Taxonomy" id="36200"/>
    <lineage>
        <taxon>Eukaryota</taxon>
        <taxon>Metazoa</taxon>
        <taxon>Chordata</taxon>
        <taxon>Craniata</taxon>
        <taxon>Vertebrata</taxon>
        <taxon>Euteleostomi</taxon>
        <taxon>Actinopterygii</taxon>
        <taxon>Neopterygii</taxon>
        <taxon>Teleostei</taxon>
        <taxon>Neoteleostei</taxon>
        <taxon>Acanthomorphata</taxon>
        <taxon>Eupercaria</taxon>
        <taxon>Perciformes</taxon>
        <taxon>Notothenioidei</taxon>
        <taxon>Nototheniidae</taxon>
        <taxon>Dissostichus</taxon>
    </lineage>
</organism>
<reference evidence="1 2" key="1">
    <citation type="submission" date="2020-03" db="EMBL/GenBank/DDBJ databases">
        <title>Dissostichus mawsoni Genome sequencing and assembly.</title>
        <authorList>
            <person name="Park H."/>
        </authorList>
    </citation>
    <scope>NUCLEOTIDE SEQUENCE [LARGE SCALE GENOMIC DNA]</scope>
    <source>
        <strain evidence="1">DM0001</strain>
        <tissue evidence="1">Muscle</tissue>
    </source>
</reference>
<keyword evidence="2" id="KW-1185">Reference proteome</keyword>
<evidence type="ECO:0000313" key="1">
    <source>
        <dbReference type="EMBL" id="KAF3858871.1"/>
    </source>
</evidence>
<accession>A0A7J5ZCJ9</accession>
<protein>
    <submittedName>
        <fullName evidence="1">Uncharacterized protein</fullName>
    </submittedName>
</protein>
<sequence length="201" mass="22063">MLMRLWPRARTSSRVRLVRAPPCRDWLVSRLWSSSKVWSRGRFLKDCSPRTEIRTIFPAAPGHWMMSGLGGLVQRDLRADNGPQPAGLPPTDSSAAHCRCCAAAIKDHNGLLRAAAKTLYVAQVTVGNLLPSLTLFPLYHVEKPSAINYKSGAGLVSVERSMFLDTFLHALVDIGEVIKGEHPALVTRITVSHPPSAQSTF</sequence>